<keyword evidence="3" id="KW-0288">FMN</keyword>
<dbReference type="KEGG" id="acij:JS278_00309"/>
<evidence type="ECO:0000256" key="2">
    <source>
        <dbReference type="ARBA" id="ARBA00022630"/>
    </source>
</evidence>
<dbReference type="SUPFAM" id="SSF51395">
    <property type="entry name" value="FMN-linked oxidoreductases"/>
    <property type="match status" value="1"/>
</dbReference>
<dbReference type="OrthoDB" id="3169239at2"/>
<gene>
    <name evidence="7" type="primary">namA</name>
    <name evidence="7" type="ORF">JS278_00309</name>
</gene>
<reference evidence="7 8" key="1">
    <citation type="submission" date="2017-12" db="EMBL/GenBank/DDBJ databases">
        <title>The whole genome sequence of the Acidipropionibacterium virtanenii sp. nov. type strain JS278.</title>
        <authorList>
            <person name="Laine P."/>
            <person name="Deptula P."/>
            <person name="Varmanen P."/>
            <person name="Auvinen P."/>
        </authorList>
    </citation>
    <scope>NUCLEOTIDE SEQUENCE [LARGE SCALE GENOMIC DNA]</scope>
    <source>
        <strain evidence="7 8">JS278</strain>
    </source>
</reference>
<feature type="domain" description="NADH:flavin oxidoreductase/NADH oxidase N-terminal" evidence="6">
    <location>
        <begin position="6"/>
        <end position="347"/>
    </location>
</feature>
<dbReference type="GO" id="GO:0050661">
    <property type="term" value="F:NADP binding"/>
    <property type="evidence" value="ECO:0007669"/>
    <property type="project" value="InterPro"/>
</dbReference>
<dbReference type="Proteomes" id="UP000251995">
    <property type="component" value="Chromosome"/>
</dbReference>
<keyword evidence="2" id="KW-0285">Flavoprotein</keyword>
<name>A0A344UQF8_9ACTN</name>
<keyword evidence="4" id="KW-0521">NADP</keyword>
<protein>
    <submittedName>
        <fullName evidence="7">NADPH dehydrogenase</fullName>
        <ecNumber evidence="7">1.6.99.1</ecNumber>
    </submittedName>
</protein>
<dbReference type="InterPro" id="IPR013785">
    <property type="entry name" value="Aldolase_TIM"/>
</dbReference>
<dbReference type="EMBL" id="CP025198">
    <property type="protein sequence ID" value="AXE37506.1"/>
    <property type="molecule type" value="Genomic_DNA"/>
</dbReference>
<dbReference type="AlphaFoldDB" id="A0A344UQF8"/>
<keyword evidence="5 7" id="KW-0560">Oxidoreductase</keyword>
<dbReference type="Pfam" id="PF00724">
    <property type="entry name" value="Oxidored_FMN"/>
    <property type="match status" value="1"/>
</dbReference>
<evidence type="ECO:0000259" key="6">
    <source>
        <dbReference type="Pfam" id="PF00724"/>
    </source>
</evidence>
<comment type="cofactor">
    <cofactor evidence="1">
        <name>FMN</name>
        <dbReference type="ChEBI" id="CHEBI:58210"/>
    </cofactor>
</comment>
<evidence type="ECO:0000256" key="5">
    <source>
        <dbReference type="ARBA" id="ARBA00023002"/>
    </source>
</evidence>
<dbReference type="PANTHER" id="PTHR43303:SF4">
    <property type="entry name" value="NADPH DEHYDROGENASE C23G7.10C-RELATED"/>
    <property type="match status" value="1"/>
</dbReference>
<dbReference type="PANTHER" id="PTHR43303">
    <property type="entry name" value="NADPH DEHYDROGENASE C23G7.10C-RELATED"/>
    <property type="match status" value="1"/>
</dbReference>
<evidence type="ECO:0000256" key="3">
    <source>
        <dbReference type="ARBA" id="ARBA00022643"/>
    </source>
</evidence>
<dbReference type="RefSeq" id="WP_114046044.1">
    <property type="nucleotide sequence ID" value="NZ_CP025198.1"/>
</dbReference>
<keyword evidence="8" id="KW-1185">Reference proteome</keyword>
<sequence length="366" mass="39480">MTRPALFEPIALRGLTLPNRAWVPPMCQYSVDAQDGVPVQWQLIHLGSLAIGGFGLIVAEATAVNPEGRISPFDTGLWNGKQVDAWRTITDAVHALGGKIAVQLGHAGRKASTNRWWPGHATRVIPESEGGWQAVGPTTEPGDGKEFAGETVHALTDAEIHGVIDDFAAAASRAVDAGFDAVEIHSAHGYLLHQFYSPISNTRTDGWGGSFDNRLRLPVEVATAVRGAIPDGMPLMARLSVTDWRDDGWQVDDSIALTRRFKDVGVDLLDASSGGNSSARIPIGPGYQAELAARVREGADIPVSTVGMIWEPALAERLVSEHQTDAVMIGRGALRDTNWPLRAAHELGLPNDEAPWQPQRARAMWR</sequence>
<dbReference type="CDD" id="cd02932">
    <property type="entry name" value="OYE_YqiM_FMN"/>
    <property type="match status" value="1"/>
</dbReference>
<evidence type="ECO:0000256" key="1">
    <source>
        <dbReference type="ARBA" id="ARBA00001917"/>
    </source>
</evidence>
<evidence type="ECO:0000313" key="8">
    <source>
        <dbReference type="Proteomes" id="UP000251995"/>
    </source>
</evidence>
<evidence type="ECO:0000256" key="4">
    <source>
        <dbReference type="ARBA" id="ARBA00022857"/>
    </source>
</evidence>
<accession>A0A344UQF8</accession>
<dbReference type="InterPro" id="IPR001155">
    <property type="entry name" value="OxRdtase_FMN_N"/>
</dbReference>
<evidence type="ECO:0000313" key="7">
    <source>
        <dbReference type="EMBL" id="AXE37506.1"/>
    </source>
</evidence>
<dbReference type="Gene3D" id="3.20.20.70">
    <property type="entry name" value="Aldolase class I"/>
    <property type="match status" value="1"/>
</dbReference>
<dbReference type="InterPro" id="IPR044152">
    <property type="entry name" value="YqjM-like"/>
</dbReference>
<dbReference type="GO" id="GO:0010181">
    <property type="term" value="F:FMN binding"/>
    <property type="evidence" value="ECO:0007669"/>
    <property type="project" value="InterPro"/>
</dbReference>
<proteinExistence type="predicted"/>
<dbReference type="EC" id="1.6.99.1" evidence="7"/>
<dbReference type="GO" id="GO:0003959">
    <property type="term" value="F:NADPH dehydrogenase activity"/>
    <property type="evidence" value="ECO:0007669"/>
    <property type="project" value="UniProtKB-EC"/>
</dbReference>
<organism evidence="7 8">
    <name type="scientific">Acidipropionibacterium virtanenii</name>
    <dbReference type="NCBI Taxonomy" id="2057246"/>
    <lineage>
        <taxon>Bacteria</taxon>
        <taxon>Bacillati</taxon>
        <taxon>Actinomycetota</taxon>
        <taxon>Actinomycetes</taxon>
        <taxon>Propionibacteriales</taxon>
        <taxon>Propionibacteriaceae</taxon>
        <taxon>Acidipropionibacterium</taxon>
    </lineage>
</organism>